<dbReference type="AlphaFoldDB" id="A0A2T2NRU1"/>
<feature type="transmembrane region" description="Helical" evidence="1">
    <location>
        <begin position="221"/>
        <end position="244"/>
    </location>
</feature>
<proteinExistence type="predicted"/>
<feature type="transmembrane region" description="Helical" evidence="1">
    <location>
        <begin position="173"/>
        <end position="201"/>
    </location>
</feature>
<evidence type="ECO:0000313" key="3">
    <source>
        <dbReference type="Proteomes" id="UP000240883"/>
    </source>
</evidence>
<keyword evidence="1" id="KW-1133">Transmembrane helix</keyword>
<sequence length="278" mass="31338">MALNATFNNATLPSWVPSGFQVASGRTTCPRASQVLVRFAIYNAISIAIYLLLGSYHVKRWIKFWLKPGLRYWKFWSGFSSVTLQILGIIVISLLIQRSGFRVDLWQLVQIWAVRPRASWFIGNMIHLRRDLGYMNGALDNIFVEIIVCGLGTVFVGRLAAQALSHPPNLPPFGWYRVACGASLAMLLSTGFEVIFALWIVGRFIETKGKAEARDMDSLRWIARFMIPVTCACSYLIWAAFLYSAEGAYCPGNVKYIDLTWGLVPIFSNLLRIIAEEL</sequence>
<feature type="transmembrane region" description="Helical" evidence="1">
    <location>
        <begin position="35"/>
        <end position="53"/>
    </location>
</feature>
<keyword evidence="1" id="KW-0812">Transmembrane</keyword>
<accession>A0A2T2NRU1</accession>
<name>A0A2T2NRU1_CORCC</name>
<reference evidence="2 3" key="1">
    <citation type="journal article" date="2018" name="Front. Microbiol.">
        <title>Genome-Wide Analysis of Corynespora cassiicola Leaf Fall Disease Putative Effectors.</title>
        <authorList>
            <person name="Lopez D."/>
            <person name="Ribeiro S."/>
            <person name="Label P."/>
            <person name="Fumanal B."/>
            <person name="Venisse J.S."/>
            <person name="Kohler A."/>
            <person name="de Oliveira R.R."/>
            <person name="Labutti K."/>
            <person name="Lipzen A."/>
            <person name="Lail K."/>
            <person name="Bauer D."/>
            <person name="Ohm R.A."/>
            <person name="Barry K.W."/>
            <person name="Spatafora J."/>
            <person name="Grigoriev I.V."/>
            <person name="Martin F.M."/>
            <person name="Pujade-Renaud V."/>
        </authorList>
    </citation>
    <scope>NUCLEOTIDE SEQUENCE [LARGE SCALE GENOMIC DNA]</scope>
    <source>
        <strain evidence="2 3">Philippines</strain>
    </source>
</reference>
<gene>
    <name evidence="2" type="ORF">BS50DRAFT_620490</name>
</gene>
<evidence type="ECO:0000313" key="2">
    <source>
        <dbReference type="EMBL" id="PSN68089.1"/>
    </source>
</evidence>
<protein>
    <submittedName>
        <fullName evidence="2">Uncharacterized protein</fullName>
    </submittedName>
</protein>
<dbReference type="OrthoDB" id="3751366at2759"/>
<feature type="transmembrane region" description="Helical" evidence="1">
    <location>
        <begin position="73"/>
        <end position="96"/>
    </location>
</feature>
<organism evidence="2 3">
    <name type="scientific">Corynespora cassiicola Philippines</name>
    <dbReference type="NCBI Taxonomy" id="1448308"/>
    <lineage>
        <taxon>Eukaryota</taxon>
        <taxon>Fungi</taxon>
        <taxon>Dikarya</taxon>
        <taxon>Ascomycota</taxon>
        <taxon>Pezizomycotina</taxon>
        <taxon>Dothideomycetes</taxon>
        <taxon>Pleosporomycetidae</taxon>
        <taxon>Pleosporales</taxon>
        <taxon>Corynesporascaceae</taxon>
        <taxon>Corynespora</taxon>
    </lineage>
</organism>
<dbReference type="EMBL" id="KZ678134">
    <property type="protein sequence ID" value="PSN68089.1"/>
    <property type="molecule type" value="Genomic_DNA"/>
</dbReference>
<keyword evidence="1" id="KW-0472">Membrane</keyword>
<keyword evidence="3" id="KW-1185">Reference proteome</keyword>
<feature type="transmembrane region" description="Helical" evidence="1">
    <location>
        <begin position="138"/>
        <end position="161"/>
    </location>
</feature>
<evidence type="ECO:0000256" key="1">
    <source>
        <dbReference type="SAM" id="Phobius"/>
    </source>
</evidence>
<dbReference type="Proteomes" id="UP000240883">
    <property type="component" value="Unassembled WGS sequence"/>
</dbReference>